<evidence type="ECO:0000313" key="6">
    <source>
        <dbReference type="EMBL" id="CAG7720843.1"/>
    </source>
</evidence>
<name>A0A8J2NTT0_9HEXA</name>
<evidence type="ECO:0000256" key="2">
    <source>
        <dbReference type="ARBA" id="ARBA00022676"/>
    </source>
</evidence>
<evidence type="ECO:0000256" key="4">
    <source>
        <dbReference type="RuleBase" id="RU003718"/>
    </source>
</evidence>
<dbReference type="PROSITE" id="PS00375">
    <property type="entry name" value="UDPGT"/>
    <property type="match status" value="1"/>
</dbReference>
<organism evidence="6 7">
    <name type="scientific">Allacma fusca</name>
    <dbReference type="NCBI Taxonomy" id="39272"/>
    <lineage>
        <taxon>Eukaryota</taxon>
        <taxon>Metazoa</taxon>
        <taxon>Ecdysozoa</taxon>
        <taxon>Arthropoda</taxon>
        <taxon>Hexapoda</taxon>
        <taxon>Collembola</taxon>
        <taxon>Symphypleona</taxon>
        <taxon>Sminthuridae</taxon>
        <taxon>Allacma</taxon>
    </lineage>
</organism>
<comment type="catalytic activity">
    <reaction evidence="5">
        <text>glucuronate acceptor + UDP-alpha-D-glucuronate = acceptor beta-D-glucuronoside + UDP + H(+)</text>
        <dbReference type="Rhea" id="RHEA:21032"/>
        <dbReference type="ChEBI" id="CHEBI:15378"/>
        <dbReference type="ChEBI" id="CHEBI:58052"/>
        <dbReference type="ChEBI" id="CHEBI:58223"/>
        <dbReference type="ChEBI" id="CHEBI:132367"/>
        <dbReference type="ChEBI" id="CHEBI:132368"/>
        <dbReference type="EC" id="2.4.1.17"/>
    </reaction>
</comment>
<accession>A0A8J2NTT0</accession>
<evidence type="ECO:0000256" key="1">
    <source>
        <dbReference type="ARBA" id="ARBA00009995"/>
    </source>
</evidence>
<dbReference type="CDD" id="cd03784">
    <property type="entry name" value="GT1_Gtf-like"/>
    <property type="match status" value="1"/>
</dbReference>
<evidence type="ECO:0000256" key="5">
    <source>
        <dbReference type="RuleBase" id="RU362059"/>
    </source>
</evidence>
<evidence type="ECO:0000313" key="7">
    <source>
        <dbReference type="Proteomes" id="UP000708208"/>
    </source>
</evidence>
<proteinExistence type="inferred from homology"/>
<keyword evidence="3 4" id="KW-0808">Transferase</keyword>
<comment type="similarity">
    <text evidence="1 4">Belongs to the UDP-glycosyltransferase family.</text>
</comment>
<dbReference type="Proteomes" id="UP000708208">
    <property type="component" value="Unassembled WGS sequence"/>
</dbReference>
<gene>
    <name evidence="6" type="ORF">AFUS01_LOCUS10096</name>
</gene>
<keyword evidence="7" id="KW-1185">Reference proteome</keyword>
<comment type="subcellular location">
    <subcellularLocation>
        <location evidence="5">Membrane</location>
        <topology evidence="5">Single-pass membrane protein</topology>
    </subcellularLocation>
</comment>
<protein>
    <recommendedName>
        <fullName evidence="5">UDP-glucuronosyltransferase</fullName>
        <ecNumber evidence="5">2.4.1.17</ecNumber>
    </recommendedName>
</protein>
<dbReference type="Pfam" id="PF00201">
    <property type="entry name" value="UDPGT"/>
    <property type="match status" value="1"/>
</dbReference>
<dbReference type="InterPro" id="IPR002213">
    <property type="entry name" value="UDP_glucos_trans"/>
</dbReference>
<dbReference type="FunFam" id="3.40.50.2000:FF:000050">
    <property type="entry name" value="UDP-glucuronosyltransferase"/>
    <property type="match status" value="1"/>
</dbReference>
<dbReference type="InterPro" id="IPR050271">
    <property type="entry name" value="UDP-glycosyltransferase"/>
</dbReference>
<keyword evidence="2 4" id="KW-0328">Glycosyltransferase</keyword>
<feature type="non-terminal residue" evidence="6">
    <location>
        <position position="1"/>
    </location>
</feature>
<dbReference type="PANTHER" id="PTHR48043">
    <property type="entry name" value="EG:EG0003.4 PROTEIN-RELATED"/>
    <property type="match status" value="1"/>
</dbReference>
<dbReference type="PANTHER" id="PTHR48043:SF159">
    <property type="entry name" value="EG:EG0003.4 PROTEIN-RELATED"/>
    <property type="match status" value="1"/>
</dbReference>
<dbReference type="InterPro" id="IPR035595">
    <property type="entry name" value="UDP_glycos_trans_CS"/>
</dbReference>
<evidence type="ECO:0000256" key="3">
    <source>
        <dbReference type="ARBA" id="ARBA00022679"/>
    </source>
</evidence>
<dbReference type="EC" id="2.4.1.17" evidence="5"/>
<dbReference type="GO" id="GO:0015020">
    <property type="term" value="F:glucuronosyltransferase activity"/>
    <property type="evidence" value="ECO:0007669"/>
    <property type="project" value="UniProtKB-EC"/>
</dbReference>
<dbReference type="EMBL" id="CAJVCH010074213">
    <property type="protein sequence ID" value="CAG7720843.1"/>
    <property type="molecule type" value="Genomic_DNA"/>
</dbReference>
<reference evidence="6" key="1">
    <citation type="submission" date="2021-06" db="EMBL/GenBank/DDBJ databases">
        <authorList>
            <person name="Hodson N. C."/>
            <person name="Mongue J. A."/>
            <person name="Jaron S. K."/>
        </authorList>
    </citation>
    <scope>NUCLEOTIDE SEQUENCE</scope>
</reference>
<dbReference type="OrthoDB" id="5835829at2759"/>
<sequence>MNAKIILTGALLLGQSIFWGEAAKIFFMIPVTTISEKNVYIPLIDALAERGHEVVVASITKSKYKSKNIREFVPCRYDQFVGDGFADPIESRKQVGRYTSLALTEYGFITNACEIVYKNPEFQKVITEKFDLVIKNAWCGHCFNGVLYKLQAPFINFNTMIPYNEVNEQTGARIPASFVPFAMGPARSIGKMSLFARLENVLLDIHWTLFNKYIYYPAMDQISRKYLGPDIPSSEEINKNLSLVLSNSHFVINAPVPVLPDVVEVAGMHCLPPKPVPKDLDEFLSGDKDGFIYFSMGSMVNSKLFSPSVKKMFLSVFSKLKQRVLWKFEADLTDLPPNVKIGKWLPQQDILGHPNIRLFITHGGALSTQEAIYNGVPLVVMPVFADQDNNARQAAEKGLAIMLEVTELTEEILLSAINKVLNDASYAKTAKDLS</sequence>
<dbReference type="GO" id="GO:0016020">
    <property type="term" value="C:membrane"/>
    <property type="evidence" value="ECO:0007669"/>
    <property type="project" value="UniProtKB-SubCell"/>
</dbReference>
<dbReference type="AlphaFoldDB" id="A0A8J2NTT0"/>
<comment type="caution">
    <text evidence="6">The sequence shown here is derived from an EMBL/GenBank/DDBJ whole genome shotgun (WGS) entry which is preliminary data.</text>
</comment>